<dbReference type="OrthoDB" id="5842897at2759"/>
<dbReference type="PANTHER" id="PTHR11559">
    <property type="entry name" value="CARBOXYLESTERASE"/>
    <property type="match status" value="1"/>
</dbReference>
<dbReference type="Proteomes" id="UP000024635">
    <property type="component" value="Unassembled WGS sequence"/>
</dbReference>
<evidence type="ECO:0000259" key="3">
    <source>
        <dbReference type="Pfam" id="PF00135"/>
    </source>
</evidence>
<evidence type="ECO:0000256" key="1">
    <source>
        <dbReference type="SAM" id="MobiDB-lite"/>
    </source>
</evidence>
<dbReference type="InterPro" id="IPR019819">
    <property type="entry name" value="Carboxylesterase_B_CS"/>
</dbReference>
<dbReference type="Pfam" id="PF00135">
    <property type="entry name" value="COesterase"/>
    <property type="match status" value="2"/>
</dbReference>
<feature type="domain" description="Carboxylesterase type B" evidence="3">
    <location>
        <begin position="20"/>
        <end position="237"/>
    </location>
</feature>
<dbReference type="Gene3D" id="3.40.50.1820">
    <property type="entry name" value="alpha/beta hydrolase"/>
    <property type="match status" value="3"/>
</dbReference>
<dbReference type="ESTHER" id="9bila-a0a016s1n7">
    <property type="family name" value="OtherNon-catalytic_C"/>
</dbReference>
<feature type="chain" id="PRO_5013288798" description="Carboxylesterase type B domain-containing protein" evidence="2">
    <location>
        <begin position="16"/>
        <end position="915"/>
    </location>
</feature>
<dbReference type="InterPro" id="IPR002018">
    <property type="entry name" value="CarbesteraseB"/>
</dbReference>
<evidence type="ECO:0000313" key="4">
    <source>
        <dbReference type="EMBL" id="EYB84262.1"/>
    </source>
</evidence>
<dbReference type="InterPro" id="IPR029058">
    <property type="entry name" value="AB_hydrolase_fold"/>
</dbReference>
<organism evidence="4 5">
    <name type="scientific">Ancylostoma ceylanicum</name>
    <dbReference type="NCBI Taxonomy" id="53326"/>
    <lineage>
        <taxon>Eukaryota</taxon>
        <taxon>Metazoa</taxon>
        <taxon>Ecdysozoa</taxon>
        <taxon>Nematoda</taxon>
        <taxon>Chromadorea</taxon>
        <taxon>Rhabditida</taxon>
        <taxon>Rhabditina</taxon>
        <taxon>Rhabditomorpha</taxon>
        <taxon>Strongyloidea</taxon>
        <taxon>Ancylostomatidae</taxon>
        <taxon>Ancylostomatinae</taxon>
        <taxon>Ancylostoma</taxon>
    </lineage>
</organism>
<sequence length="915" mass="99475">MKILLLLCTCTIVAAQNYVTVRTSYGVVQGRRVDYGNDRNELYYGQADIFLGIPYAQPPTGKLRFRAPRSANPYNQIYDATYYRPKCPQANAGNYVNEDCLYLNVFTQRAGNQSAAGAVMVFIDGANGFGQGGCDSTTQKGIVRNLVSRGVVVVTLQYRLGALGFFTTYTQQFQPNLGMLDQVLALQWVNSEISNFGGDPNRVTLCGQGDGGCAVSAHTLSPMSQTLFQQAIIQSGPLQGCYSADLSSNAPIQSTSTPVLQYDPGVPYTPISSQVNQSPYNQGGSGYQQNMNQGSNYNNAGSNYNYGGNVPTGTGSTGYGVPNPSQQLAQELCNITPEQWRRGELGDLSNCLHNYTVDVFVKTEGAKTATWMIVRDDTFLPDTIQNLAARRPPIPIIIGTVQDEDADYAFKLVADGQANLSQGELFNTWMVDFAKKNKLSPSAASQISNIITQSYNISANGQQYDNSGYPGQYNPQIGGANQPQYQPGNFGHANEGNGYGNPSGCTECQKKAQAATSTVGYGNMNYGYSTQSQGYSNQESGYNYQTNGYGTVGGTYNQSSSGYNNQNSYNVQYDGYVIPTPGGNGQNMGYSTPSTVYGGQTNGYSNSNSGYSTQSSGYTSQNSGYNTQNSGYTSQSSGYNSQSSGYSNQNYGYGNQNYGYGNQPGGYNQGNNQYQNVGPVSQGGNQGGMQYDQNTGSNYVPSVANNPQAISSLRFISQLQSDAGIMSQTATQIDSFMQNGNQYVRLYQFTHVSDLGRQNTPDLGSWKPVLKGQDMVFLFMSETVWGSGTPTADDWRMADQMGERWTQFAKEGQVSNWPTSNPQNYNYCDLNRQPTVQSGYAQQARTVFNNQVYPIVQQTQNSPRLYDATTPRSQPAIYSSSNFVQRPVQVQYSSNGPQSSTFQISFQLKNVPGGK</sequence>
<gene>
    <name evidence="4" type="primary">Acey_s0320.g2390</name>
    <name evidence="4" type="synonym">Acey-Y75B8A.3</name>
    <name evidence="4" type="ORF">Y032_0320g2390</name>
</gene>
<dbReference type="PROSITE" id="PS00941">
    <property type="entry name" value="CARBOXYLESTERASE_B_2"/>
    <property type="match status" value="1"/>
</dbReference>
<keyword evidence="5" id="KW-1185">Reference proteome</keyword>
<dbReference type="AlphaFoldDB" id="A0A016S1N7"/>
<evidence type="ECO:0000256" key="2">
    <source>
        <dbReference type="SAM" id="SignalP"/>
    </source>
</evidence>
<comment type="caution">
    <text evidence="4">The sequence shown here is derived from an EMBL/GenBank/DDBJ whole genome shotgun (WGS) entry which is preliminary data.</text>
</comment>
<dbReference type="InterPro" id="IPR050309">
    <property type="entry name" value="Type-B_Carboxylest/Lipase"/>
</dbReference>
<keyword evidence="2" id="KW-0732">Signal</keyword>
<dbReference type="SUPFAM" id="SSF53474">
    <property type="entry name" value="alpha/beta-Hydrolases"/>
    <property type="match status" value="1"/>
</dbReference>
<evidence type="ECO:0000313" key="5">
    <source>
        <dbReference type="Proteomes" id="UP000024635"/>
    </source>
</evidence>
<dbReference type="EMBL" id="JARK01001656">
    <property type="protein sequence ID" value="EYB84262.1"/>
    <property type="molecule type" value="Genomic_DNA"/>
</dbReference>
<protein>
    <recommendedName>
        <fullName evidence="3">Carboxylesterase type B domain-containing protein</fullName>
    </recommendedName>
</protein>
<dbReference type="STRING" id="53326.A0A016S1N7"/>
<reference evidence="5" key="1">
    <citation type="journal article" date="2015" name="Nat. Genet.">
        <title>The genome and transcriptome of the zoonotic hookworm Ancylostoma ceylanicum identify infection-specific gene families.</title>
        <authorList>
            <person name="Schwarz E.M."/>
            <person name="Hu Y."/>
            <person name="Antoshechkin I."/>
            <person name="Miller M.M."/>
            <person name="Sternberg P.W."/>
            <person name="Aroian R.V."/>
        </authorList>
    </citation>
    <scope>NUCLEOTIDE SEQUENCE</scope>
    <source>
        <strain evidence="5">HY135</strain>
    </source>
</reference>
<name>A0A016S1N7_9BILA</name>
<feature type="region of interest" description="Disordered" evidence="1">
    <location>
        <begin position="599"/>
        <end position="648"/>
    </location>
</feature>
<feature type="domain" description="Carboxylesterase type B" evidence="3">
    <location>
        <begin position="702"/>
        <end position="843"/>
    </location>
</feature>
<feature type="signal peptide" evidence="2">
    <location>
        <begin position="1"/>
        <end position="15"/>
    </location>
</feature>
<accession>A0A016S1N7</accession>
<proteinExistence type="predicted"/>